<dbReference type="CDD" id="cd02223">
    <property type="entry name" value="cupin_Bh2720-like"/>
    <property type="match status" value="1"/>
</dbReference>
<dbReference type="AlphaFoldDB" id="A0A7G9WK33"/>
<protein>
    <submittedName>
        <fullName evidence="2">Cupin domain-containing protein</fullName>
    </submittedName>
</protein>
<evidence type="ECO:0000313" key="3">
    <source>
        <dbReference type="Proteomes" id="UP000516046"/>
    </source>
</evidence>
<dbReference type="PANTHER" id="PTHR43346:SF1">
    <property type="entry name" value="QUERCETIN 2,3-DIOXYGENASE-RELATED"/>
    <property type="match status" value="1"/>
</dbReference>
<feature type="domain" description="Cupin type-2" evidence="1">
    <location>
        <begin position="58"/>
        <end position="133"/>
    </location>
</feature>
<accession>A0A7G9WK33</accession>
<organism evidence="2 3">
    <name type="scientific">Caproicibacterium amylolyticum</name>
    <dbReference type="NCBI Taxonomy" id="2766537"/>
    <lineage>
        <taxon>Bacteria</taxon>
        <taxon>Bacillati</taxon>
        <taxon>Bacillota</taxon>
        <taxon>Clostridia</taxon>
        <taxon>Eubacteriales</taxon>
        <taxon>Oscillospiraceae</taxon>
        <taxon>Caproicibacterium</taxon>
    </lineage>
</organism>
<proteinExistence type="predicted"/>
<dbReference type="SUPFAM" id="SSF51182">
    <property type="entry name" value="RmlC-like cupins"/>
    <property type="match status" value="1"/>
</dbReference>
<dbReference type="Pfam" id="PF07883">
    <property type="entry name" value="Cupin_2"/>
    <property type="match status" value="1"/>
</dbReference>
<dbReference type="EMBL" id="CP060696">
    <property type="protein sequence ID" value="QNO19045.1"/>
    <property type="molecule type" value="Genomic_DNA"/>
</dbReference>
<dbReference type="InterPro" id="IPR013096">
    <property type="entry name" value="Cupin_2"/>
</dbReference>
<name>A0A7G9WK33_9FIRM</name>
<dbReference type="KEGG" id="caml:H6X83_05335"/>
<dbReference type="InterPro" id="IPR014710">
    <property type="entry name" value="RmlC-like_jellyroll"/>
</dbReference>
<dbReference type="Proteomes" id="UP000516046">
    <property type="component" value="Chromosome"/>
</dbReference>
<evidence type="ECO:0000259" key="1">
    <source>
        <dbReference type="Pfam" id="PF07883"/>
    </source>
</evidence>
<evidence type="ECO:0000313" key="2">
    <source>
        <dbReference type="EMBL" id="QNO19045.1"/>
    </source>
</evidence>
<dbReference type="InterPro" id="IPR011051">
    <property type="entry name" value="RmlC_Cupin_sf"/>
</dbReference>
<gene>
    <name evidence="2" type="ORF">H6X83_05335</name>
</gene>
<dbReference type="PANTHER" id="PTHR43346">
    <property type="entry name" value="LIGAND BINDING DOMAIN PROTEIN, PUTATIVE (AFU_ORTHOLOGUE AFUA_6G14370)-RELATED"/>
    <property type="match status" value="1"/>
</dbReference>
<dbReference type="Gene3D" id="2.60.120.10">
    <property type="entry name" value="Jelly Rolls"/>
    <property type="match status" value="1"/>
</dbReference>
<sequence>MMTNRQCPYGCGQQNGGSIVHLTDHGPEPYVVNIAKAARENRTYRTALWTGKHLQLTVMSINPGEDIGLEMHPDVDQFICIEDGHGVVKMGSEKENLDFRENVFVDDAFFIPAGKWHNLINTGRRPLKLFSIYAPVQHPRGTVHATREDAQEEH</sequence>
<keyword evidence="3" id="KW-1185">Reference proteome</keyword>
<dbReference type="InterPro" id="IPR052538">
    <property type="entry name" value="Flavonoid_dioxygenase-like"/>
</dbReference>
<reference evidence="2 3" key="1">
    <citation type="submission" date="2020-08" db="EMBL/GenBank/DDBJ databases">
        <authorList>
            <person name="Ren C."/>
            <person name="Gu Y."/>
            <person name="Xu Y."/>
        </authorList>
    </citation>
    <scope>NUCLEOTIDE SEQUENCE [LARGE SCALE GENOMIC DNA]</scope>
    <source>
        <strain evidence="2 3">LBM18003</strain>
    </source>
</reference>